<evidence type="ECO:0000256" key="1">
    <source>
        <dbReference type="SAM" id="MobiDB-lite"/>
    </source>
</evidence>
<gene>
    <name evidence="2" type="ORF">SAMN04490220_0040</name>
</gene>
<evidence type="ECO:0000313" key="3">
    <source>
        <dbReference type="Proteomes" id="UP000183407"/>
    </source>
</evidence>
<feature type="compositionally biased region" description="Polar residues" evidence="1">
    <location>
        <begin position="22"/>
        <end position="31"/>
    </location>
</feature>
<feature type="region of interest" description="Disordered" evidence="1">
    <location>
        <begin position="148"/>
        <end position="183"/>
    </location>
</feature>
<dbReference type="AlphaFoldDB" id="A0A1H4IJL8"/>
<dbReference type="Proteomes" id="UP000183407">
    <property type="component" value="Unassembled WGS sequence"/>
</dbReference>
<reference evidence="3" key="1">
    <citation type="submission" date="2016-10" db="EMBL/GenBank/DDBJ databases">
        <authorList>
            <person name="Varghese N."/>
        </authorList>
    </citation>
    <scope>NUCLEOTIDE SEQUENCE [LARGE SCALE GENOMIC DNA]</scope>
    <source>
        <strain evidence="3">DSM 44719</strain>
    </source>
</reference>
<protein>
    <submittedName>
        <fullName evidence="2">Uncharacterized protein</fullName>
    </submittedName>
</protein>
<evidence type="ECO:0000313" key="2">
    <source>
        <dbReference type="EMBL" id="SEB33856.1"/>
    </source>
</evidence>
<proteinExistence type="predicted"/>
<feature type="region of interest" description="Disordered" evidence="1">
    <location>
        <begin position="202"/>
        <end position="235"/>
    </location>
</feature>
<accession>A0A1H4IJL8</accession>
<dbReference type="EMBL" id="FNTL01000002">
    <property type="protein sequence ID" value="SEB33856.1"/>
    <property type="molecule type" value="Genomic_DNA"/>
</dbReference>
<organism evidence="2 3">
    <name type="scientific">Rhodococcus jostii</name>
    <dbReference type="NCBI Taxonomy" id="132919"/>
    <lineage>
        <taxon>Bacteria</taxon>
        <taxon>Bacillati</taxon>
        <taxon>Actinomycetota</taxon>
        <taxon>Actinomycetes</taxon>
        <taxon>Mycobacteriales</taxon>
        <taxon>Nocardiaceae</taxon>
        <taxon>Rhodococcus</taxon>
    </lineage>
</organism>
<sequence>MPRNPDVPHRFQGNRPARSLDPDSSNCSTPGPATVFRPSGFSLVRVIGYREFSTQGGGVLMIFRSAGRSGILAEDRSTKTASYLPFLPTEVTTQSRPEDDGESAPALEQTTKLCHEMACRIVEHPCGPGSGSTSALRIGALRAPVGIGSPPAGVDGPRGVRGDLRSNLDQSAGVREDGDRGVHRRQAISRVLAHRPDLEQRIDDMKRAVPPGIPPERRPGPHRHPPTGPQQCRRDIQCRPAFQRSGSSGLCS</sequence>
<feature type="region of interest" description="Disordered" evidence="1">
    <location>
        <begin position="1"/>
        <end position="32"/>
    </location>
</feature>
<name>A0A1H4IJL8_RHOJO</name>